<name>A0AAD4I221_9PEZI</name>
<dbReference type="EMBL" id="JAHCVI010000001">
    <property type="protein sequence ID" value="KAG7292712.1"/>
    <property type="molecule type" value="Genomic_DNA"/>
</dbReference>
<accession>A0AAD4I221</accession>
<evidence type="ECO:0000313" key="3">
    <source>
        <dbReference type="Proteomes" id="UP001197093"/>
    </source>
</evidence>
<dbReference type="AlphaFoldDB" id="A0AAD4I221"/>
<sequence length="123" mass="13586">MISSAPLPAPAAAPFRPDHANPSTFPAWLTNLVRKTRQEWITAIRWRRTGQPRPTPCRCCRRRQDEISRGKSARSEHVQRADMLLPCFDRPAGEEGAVRGEGGVPACARCKALHGRCEGGEGE</sequence>
<comment type="caution">
    <text evidence="2">The sequence shown here is derived from an EMBL/GenBank/DDBJ whole genome shotgun (WGS) entry which is preliminary data.</text>
</comment>
<keyword evidence="3" id="KW-1185">Reference proteome</keyword>
<evidence type="ECO:0000256" key="1">
    <source>
        <dbReference type="SAM" id="MobiDB-lite"/>
    </source>
</evidence>
<feature type="region of interest" description="Disordered" evidence="1">
    <location>
        <begin position="1"/>
        <end position="22"/>
    </location>
</feature>
<gene>
    <name evidence="2" type="ORF">NEMBOFW57_002751</name>
</gene>
<proteinExistence type="predicted"/>
<evidence type="ECO:0000313" key="2">
    <source>
        <dbReference type="EMBL" id="KAG7292712.1"/>
    </source>
</evidence>
<reference evidence="2" key="1">
    <citation type="submission" date="2023-02" db="EMBL/GenBank/DDBJ databases">
        <authorList>
            <person name="Palmer J.M."/>
        </authorList>
    </citation>
    <scope>NUCLEOTIDE SEQUENCE</scope>
    <source>
        <strain evidence="2">FW57</strain>
    </source>
</reference>
<protein>
    <submittedName>
        <fullName evidence="2">Uncharacterized protein</fullName>
    </submittedName>
</protein>
<organism evidence="2 3">
    <name type="scientific">Staphylotrichum longicolle</name>
    <dbReference type="NCBI Taxonomy" id="669026"/>
    <lineage>
        <taxon>Eukaryota</taxon>
        <taxon>Fungi</taxon>
        <taxon>Dikarya</taxon>
        <taxon>Ascomycota</taxon>
        <taxon>Pezizomycotina</taxon>
        <taxon>Sordariomycetes</taxon>
        <taxon>Sordariomycetidae</taxon>
        <taxon>Sordariales</taxon>
        <taxon>Chaetomiaceae</taxon>
        <taxon>Staphylotrichum</taxon>
    </lineage>
</organism>
<dbReference type="Proteomes" id="UP001197093">
    <property type="component" value="Unassembled WGS sequence"/>
</dbReference>